<accession>A0A9P3LE18</accession>
<keyword evidence="3" id="KW-1185">Reference proteome</keyword>
<name>A0A9P3LE18_9APHY</name>
<dbReference type="Proteomes" id="UP000703269">
    <property type="component" value="Unassembled WGS sequence"/>
</dbReference>
<feature type="region of interest" description="Disordered" evidence="1">
    <location>
        <begin position="237"/>
        <end position="292"/>
    </location>
</feature>
<protein>
    <submittedName>
        <fullName evidence="2">Uncharacterized protein</fullName>
    </submittedName>
</protein>
<evidence type="ECO:0000313" key="2">
    <source>
        <dbReference type="EMBL" id="GJE92066.1"/>
    </source>
</evidence>
<feature type="compositionally biased region" description="Acidic residues" evidence="1">
    <location>
        <begin position="247"/>
        <end position="259"/>
    </location>
</feature>
<sequence>MNWFTKKEASRKYIDLIRDASSKWANWDPPKTIRAGDIGFVNRDSGEFERLGNIYRSQDMAQLGCDAELFELVQSHPATVTPADEVYTIKSYNATQVGMNAGANALAPSVGKVGFSTAINFDRHRGAFLVMHNPNMTVVPDELYRNETFAEKLFGKDKQLRIVTEVFTCDGYVLYLSNKKAESVEITLDIGTSSTAAASVDADLGATWNTKGGSGNFRKGYKKGAFTPLYHLKGLLPPRKRRRGDGGEGDDGDSLDDVEVPWNTLDSDGEQDSDEEEGGEDDDEEDPEDEDN</sequence>
<evidence type="ECO:0000256" key="1">
    <source>
        <dbReference type="SAM" id="MobiDB-lite"/>
    </source>
</evidence>
<gene>
    <name evidence="2" type="ORF">PsYK624_082190</name>
</gene>
<dbReference type="OrthoDB" id="2781978at2759"/>
<reference evidence="2 3" key="1">
    <citation type="submission" date="2021-08" db="EMBL/GenBank/DDBJ databases">
        <title>Draft Genome Sequence of Phanerochaete sordida strain YK-624.</title>
        <authorList>
            <person name="Mori T."/>
            <person name="Dohra H."/>
            <person name="Suzuki T."/>
            <person name="Kawagishi H."/>
            <person name="Hirai H."/>
        </authorList>
    </citation>
    <scope>NUCLEOTIDE SEQUENCE [LARGE SCALE GENOMIC DNA]</scope>
    <source>
        <strain evidence="2 3">YK-624</strain>
    </source>
</reference>
<organism evidence="2 3">
    <name type="scientific">Phanerochaete sordida</name>
    <dbReference type="NCBI Taxonomy" id="48140"/>
    <lineage>
        <taxon>Eukaryota</taxon>
        <taxon>Fungi</taxon>
        <taxon>Dikarya</taxon>
        <taxon>Basidiomycota</taxon>
        <taxon>Agaricomycotina</taxon>
        <taxon>Agaricomycetes</taxon>
        <taxon>Polyporales</taxon>
        <taxon>Phanerochaetaceae</taxon>
        <taxon>Phanerochaete</taxon>
    </lineage>
</organism>
<dbReference type="EMBL" id="BPQB01000024">
    <property type="protein sequence ID" value="GJE92066.1"/>
    <property type="molecule type" value="Genomic_DNA"/>
</dbReference>
<feature type="compositionally biased region" description="Acidic residues" evidence="1">
    <location>
        <begin position="267"/>
        <end position="292"/>
    </location>
</feature>
<comment type="caution">
    <text evidence="2">The sequence shown here is derived from an EMBL/GenBank/DDBJ whole genome shotgun (WGS) entry which is preliminary data.</text>
</comment>
<dbReference type="AlphaFoldDB" id="A0A9P3LE18"/>
<proteinExistence type="predicted"/>
<evidence type="ECO:0000313" key="3">
    <source>
        <dbReference type="Proteomes" id="UP000703269"/>
    </source>
</evidence>